<keyword evidence="4" id="KW-0812">Transmembrane</keyword>
<dbReference type="RefSeq" id="WP_285759094.1">
    <property type="nucleotide sequence ID" value="NZ_BSQG01000003.1"/>
</dbReference>
<evidence type="ECO:0000256" key="1">
    <source>
        <dbReference type="ARBA" id="ARBA00004651"/>
    </source>
</evidence>
<organism evidence="7 8">
    <name type="scientific">Nocardiopsis ansamitocini</name>
    <dbReference type="NCBI Taxonomy" id="1670832"/>
    <lineage>
        <taxon>Bacteria</taxon>
        <taxon>Bacillati</taxon>
        <taxon>Actinomycetota</taxon>
        <taxon>Actinomycetes</taxon>
        <taxon>Streptosporangiales</taxon>
        <taxon>Nocardiopsidaceae</taxon>
        <taxon>Nocardiopsis</taxon>
    </lineage>
</organism>
<keyword evidence="3" id="KW-1003">Cell membrane</keyword>
<keyword evidence="6" id="KW-0472">Membrane</keyword>
<accession>A0A9W6P5K1</accession>
<comment type="similarity">
    <text evidence="2">Belongs to the CPA3 antiporters (TC 2.A.63) subunit E family.</text>
</comment>
<dbReference type="AlphaFoldDB" id="A0A9W6P5K1"/>
<evidence type="ECO:0000256" key="2">
    <source>
        <dbReference type="ARBA" id="ARBA00006228"/>
    </source>
</evidence>
<proteinExistence type="inferred from homology"/>
<sequence>MTPHLRWAARLLFFPCYYALEVLKSSATVAFDILTPGSRMAAGFVELPLRCTTDLEITLIANLISLTPGTVTVAVRAEPATLWVHGMYAPDPDTLRAELRAMETRLLSAIRPSGEAGSVPADGHGESGARP</sequence>
<protein>
    <recommendedName>
        <fullName evidence="9">Multicomponent Na+:H+ antiporter subunit E</fullName>
    </recommendedName>
</protein>
<evidence type="ECO:0000256" key="5">
    <source>
        <dbReference type="ARBA" id="ARBA00022989"/>
    </source>
</evidence>
<dbReference type="GO" id="GO:0008324">
    <property type="term" value="F:monoatomic cation transmembrane transporter activity"/>
    <property type="evidence" value="ECO:0007669"/>
    <property type="project" value="InterPro"/>
</dbReference>
<evidence type="ECO:0000313" key="7">
    <source>
        <dbReference type="EMBL" id="GLU47819.1"/>
    </source>
</evidence>
<gene>
    <name evidence="7" type="ORF">Nans01_21700</name>
</gene>
<evidence type="ECO:0000313" key="8">
    <source>
        <dbReference type="Proteomes" id="UP001165092"/>
    </source>
</evidence>
<reference evidence="7" key="1">
    <citation type="submission" date="2023-02" db="EMBL/GenBank/DDBJ databases">
        <title>Nocardiopsis ansamitocini NBRC 112285.</title>
        <authorList>
            <person name="Ichikawa N."/>
            <person name="Sato H."/>
            <person name="Tonouchi N."/>
        </authorList>
    </citation>
    <scope>NUCLEOTIDE SEQUENCE</scope>
    <source>
        <strain evidence="7">NBRC 112285</strain>
    </source>
</reference>
<dbReference type="Proteomes" id="UP001165092">
    <property type="component" value="Unassembled WGS sequence"/>
</dbReference>
<dbReference type="Pfam" id="PF01899">
    <property type="entry name" value="MNHE"/>
    <property type="match status" value="1"/>
</dbReference>
<evidence type="ECO:0000256" key="6">
    <source>
        <dbReference type="ARBA" id="ARBA00023136"/>
    </source>
</evidence>
<dbReference type="InterPro" id="IPR002758">
    <property type="entry name" value="Cation_antiport_E"/>
</dbReference>
<keyword evidence="5" id="KW-1133">Transmembrane helix</keyword>
<name>A0A9W6P5K1_9ACTN</name>
<keyword evidence="8" id="KW-1185">Reference proteome</keyword>
<dbReference type="PANTHER" id="PTHR34584">
    <property type="entry name" value="NA(+)/H(+) ANTIPORTER SUBUNIT E1"/>
    <property type="match status" value="1"/>
</dbReference>
<dbReference type="PANTHER" id="PTHR34584:SF1">
    <property type="entry name" value="NA(+)_H(+) ANTIPORTER SUBUNIT E1"/>
    <property type="match status" value="1"/>
</dbReference>
<comment type="subcellular location">
    <subcellularLocation>
        <location evidence="1">Cell membrane</location>
        <topology evidence="1">Multi-pass membrane protein</topology>
    </subcellularLocation>
</comment>
<dbReference type="GO" id="GO:0005886">
    <property type="term" value="C:plasma membrane"/>
    <property type="evidence" value="ECO:0007669"/>
    <property type="project" value="UniProtKB-SubCell"/>
</dbReference>
<evidence type="ECO:0000256" key="4">
    <source>
        <dbReference type="ARBA" id="ARBA00022692"/>
    </source>
</evidence>
<comment type="caution">
    <text evidence="7">The sequence shown here is derived from an EMBL/GenBank/DDBJ whole genome shotgun (WGS) entry which is preliminary data.</text>
</comment>
<evidence type="ECO:0000256" key="3">
    <source>
        <dbReference type="ARBA" id="ARBA00022475"/>
    </source>
</evidence>
<dbReference type="EMBL" id="BSQG01000003">
    <property type="protein sequence ID" value="GLU47819.1"/>
    <property type="molecule type" value="Genomic_DNA"/>
</dbReference>
<evidence type="ECO:0008006" key="9">
    <source>
        <dbReference type="Google" id="ProtNLM"/>
    </source>
</evidence>